<dbReference type="Proteomes" id="UP000051176">
    <property type="component" value="Unassembled WGS sequence"/>
</dbReference>
<feature type="transmembrane region" description="Helical" evidence="2">
    <location>
        <begin position="21"/>
        <end position="41"/>
    </location>
</feature>
<keyword evidence="2" id="KW-0812">Transmembrane</keyword>
<evidence type="ECO:0000256" key="1">
    <source>
        <dbReference type="SAM" id="MobiDB-lite"/>
    </source>
</evidence>
<keyword evidence="2" id="KW-1133">Transmembrane helix</keyword>
<evidence type="ECO:0000313" key="4">
    <source>
        <dbReference type="Proteomes" id="UP000051176"/>
    </source>
</evidence>
<gene>
    <name evidence="3" type="ORF">FD07_GL000247</name>
</gene>
<keyword evidence="4" id="KW-1185">Reference proteome</keyword>
<reference evidence="3 4" key="1">
    <citation type="journal article" date="2015" name="Genome Announc.">
        <title>Expanding the biotechnology potential of lactobacilli through comparative genomics of 213 strains and associated genera.</title>
        <authorList>
            <person name="Sun Z."/>
            <person name="Harris H.M."/>
            <person name="McCann A."/>
            <person name="Guo C."/>
            <person name="Argimon S."/>
            <person name="Zhang W."/>
            <person name="Yang X."/>
            <person name="Jeffery I.B."/>
            <person name="Cooney J.C."/>
            <person name="Kagawa T.F."/>
            <person name="Liu W."/>
            <person name="Song Y."/>
            <person name="Salvetti E."/>
            <person name="Wrobel A."/>
            <person name="Rasinkangas P."/>
            <person name="Parkhill J."/>
            <person name="Rea M.C."/>
            <person name="O'Sullivan O."/>
            <person name="Ritari J."/>
            <person name="Douillard F.P."/>
            <person name="Paul Ross R."/>
            <person name="Yang R."/>
            <person name="Briner A.E."/>
            <person name="Felis G.E."/>
            <person name="de Vos W.M."/>
            <person name="Barrangou R."/>
            <person name="Klaenhammer T.R."/>
            <person name="Caufield P.W."/>
            <person name="Cui Y."/>
            <person name="Zhang H."/>
            <person name="O'Toole P.W."/>
        </authorList>
    </citation>
    <scope>NUCLEOTIDE SEQUENCE [LARGE SCALE GENOMIC DNA]</scope>
    <source>
        <strain evidence="3 4">ATCC 53295</strain>
    </source>
</reference>
<dbReference type="PATRIC" id="fig|1267003.4.peg.258"/>
<dbReference type="AlphaFoldDB" id="A0A0R1GZA1"/>
<accession>A0A0R1GZA1</accession>
<sequence>MQIIFRKDGYKMQPTRKGPKHWLSLVVAGFILFGGGTGYMLGQQQAKSAQTTQLKNAPKGMKGHPSGKPSGIPTQNSSSSN</sequence>
<proteinExistence type="predicted"/>
<comment type="caution">
    <text evidence="3">The sequence shown here is derived from an EMBL/GenBank/DDBJ whole genome shotgun (WGS) entry which is preliminary data.</text>
</comment>
<evidence type="ECO:0000256" key="2">
    <source>
        <dbReference type="SAM" id="Phobius"/>
    </source>
</evidence>
<dbReference type="eggNOG" id="ENOG5030AV6">
    <property type="taxonomic scope" value="Bacteria"/>
</dbReference>
<name>A0A0R1GZA1_9LACO</name>
<evidence type="ECO:0000313" key="3">
    <source>
        <dbReference type="EMBL" id="KRK37379.1"/>
    </source>
</evidence>
<dbReference type="EMBL" id="AZCZ01000011">
    <property type="protein sequence ID" value="KRK37379.1"/>
    <property type="molecule type" value="Genomic_DNA"/>
</dbReference>
<keyword evidence="2" id="KW-0472">Membrane</keyword>
<feature type="compositionally biased region" description="Polar residues" evidence="1">
    <location>
        <begin position="72"/>
        <end position="81"/>
    </location>
</feature>
<protein>
    <submittedName>
        <fullName evidence="3">Uncharacterized protein</fullName>
    </submittedName>
</protein>
<feature type="region of interest" description="Disordered" evidence="1">
    <location>
        <begin position="48"/>
        <end position="81"/>
    </location>
</feature>
<organism evidence="3 4">
    <name type="scientific">Levilactobacillus parabrevis ATCC 53295</name>
    <dbReference type="NCBI Taxonomy" id="1267003"/>
    <lineage>
        <taxon>Bacteria</taxon>
        <taxon>Bacillati</taxon>
        <taxon>Bacillota</taxon>
        <taxon>Bacilli</taxon>
        <taxon>Lactobacillales</taxon>
        <taxon>Lactobacillaceae</taxon>
        <taxon>Levilactobacillus</taxon>
    </lineage>
</organism>